<name>A0A814QYE3_9BILA</name>
<keyword evidence="2" id="KW-1185">Reference proteome</keyword>
<organism evidence="1 2">
    <name type="scientific">Brachionus calyciflorus</name>
    <dbReference type="NCBI Taxonomy" id="104777"/>
    <lineage>
        <taxon>Eukaryota</taxon>
        <taxon>Metazoa</taxon>
        <taxon>Spiralia</taxon>
        <taxon>Gnathifera</taxon>
        <taxon>Rotifera</taxon>
        <taxon>Eurotatoria</taxon>
        <taxon>Monogononta</taxon>
        <taxon>Pseudotrocha</taxon>
        <taxon>Ploima</taxon>
        <taxon>Brachionidae</taxon>
        <taxon>Brachionus</taxon>
    </lineage>
</organism>
<reference evidence="1" key="1">
    <citation type="submission" date="2021-02" db="EMBL/GenBank/DDBJ databases">
        <authorList>
            <person name="Nowell W R."/>
        </authorList>
    </citation>
    <scope>NUCLEOTIDE SEQUENCE</scope>
    <source>
        <strain evidence="1">Ploen Becks lab</strain>
    </source>
</reference>
<sequence>QQHYLQQLLQQSTVGQSNSNIYQQYLSFLPVLYNFYSSTSSSFSSTTASVQTSPISFNNLKRSNNEEFTYNIINQNEPLDLSFKKAKI</sequence>
<evidence type="ECO:0000313" key="1">
    <source>
        <dbReference type="EMBL" id="CAF1125453.1"/>
    </source>
</evidence>
<evidence type="ECO:0000313" key="2">
    <source>
        <dbReference type="Proteomes" id="UP000663879"/>
    </source>
</evidence>
<accession>A0A814QYE3</accession>
<dbReference type="Proteomes" id="UP000663879">
    <property type="component" value="Unassembled WGS sequence"/>
</dbReference>
<feature type="non-terminal residue" evidence="1">
    <location>
        <position position="1"/>
    </location>
</feature>
<comment type="caution">
    <text evidence="1">The sequence shown here is derived from an EMBL/GenBank/DDBJ whole genome shotgun (WGS) entry which is preliminary data.</text>
</comment>
<gene>
    <name evidence="1" type="ORF">OXX778_LOCUS22235</name>
</gene>
<protein>
    <submittedName>
        <fullName evidence="1">Uncharacterized protein</fullName>
    </submittedName>
</protein>
<proteinExistence type="predicted"/>
<dbReference type="AlphaFoldDB" id="A0A814QYE3"/>
<dbReference type="EMBL" id="CAJNOC010009148">
    <property type="protein sequence ID" value="CAF1125453.1"/>
    <property type="molecule type" value="Genomic_DNA"/>
</dbReference>